<sequence length="1155" mass="126509">MGLGRKRDPSWGSYWTLSVCNGNLGSILHLVPLGITPSLGARGISSSGGPPPQLIPLRRRLRAIKRLDPKIQHHVLREGLGRPRCHRAQRLLKIGDPHSVSARCPFFLQQLKPRLRLWKKALTVEELPPPLYPEVAFAGRSNAGKSTLLNELCGRSGTAAVSRRPGSTQALFFFKAGSPCCLCLVDLPGYGYAEADAAKRLQWTEMSLFYLKARPNLKRVFLLVDARWGLKASDISLLSFFERRRIPFQLVLTKADLPEQKALIKILQILSRTDCLALQASEEVKRFKGCAGAPLAVSALRHRGMDSLRAEIDKLRLSKELVIGRLRLKASRGNRAAHGLLPSLRTLLFLFLFACFLTESPPQFYERHFRLQSIKCSAADTRRAQQGTQVGRGLLCFARAIQAANLAEARRLKKESRKVEKDASSSLATEQTRSTSTLAVTVAAAPWAPRGQRQQQGQALDDPVARALERWGASLASTTNGSLDRGHTQREGALASDAFCAGAVPEDPTAGGEGHSKCGQLRLAPVSSQAEGGEDSVGGDAFEAEEAIREENTLSSALAAAVDRAAGALPLPDMSCAEALIGDLLPTPCQPRRVHESTQPQREPSADAVPDRYTKEIGTDSRSAGEIDTDSSPVVVPVPHALISCSLREKGVSSGPIAGGTDSAWAATVFREVRFESSGAVADQAGLQSFESQDMGFKGHTDCEATSEVLVPLDEASALMAEWPEPEVSHPQLAGKQSPSTAVQDDPWEAPALPASKRPLDILRANDWRARRVGHAAVEVDMGLPWEQDAAGSVATLHLGSCRGDYKRYSPMKLQSLSQASEVQSAEVEGGHGPFPDLSAVLKAQQQQQQQQQRKSNSRLHKHGVFRRSPSRAPLGGAVLLDEETLAAEDLGCSRTRAGGRIGSAPDPSNYTGFHELDMQRNFDQKWRHELLPVGDASQASKIVNSEGAERQGAEGSAQRSSVGWSNPRSIPEEYIGTGGDRVKGTAKRLALQILLQRAREAHRPTDRYQSFEERNRSTADSLLFSAAQRRQERRLKELAKKSNKRQGRSKEMTWDVAYRKWARWARAHPALAREAPRPSKVQLLAAFRQKLGKKANRQRKELQQRNQAAQTAVAGRGHTPRQNIEEIRKEALDALLHARRPTEQNSPCQRREPE</sequence>
<dbReference type="PANTHER" id="PTHR11649">
    <property type="entry name" value="MSS1/TRME-RELATED GTP-BINDING PROTEIN"/>
    <property type="match status" value="1"/>
</dbReference>
<feature type="compositionally biased region" description="Basic residues" evidence="10">
    <location>
        <begin position="856"/>
        <end position="870"/>
    </location>
</feature>
<keyword evidence="4" id="KW-0479">Metal-binding</keyword>
<gene>
    <name evidence="12" type="ORF">EAH_00001110</name>
</gene>
<comment type="cofactor">
    <cofactor evidence="1">
        <name>Mg(2+)</name>
        <dbReference type="ChEBI" id="CHEBI:18420"/>
    </cofactor>
</comment>
<dbReference type="InterPro" id="IPR006073">
    <property type="entry name" value="GTP-bd"/>
</dbReference>
<dbReference type="Gene3D" id="3.40.50.300">
    <property type="entry name" value="P-loop containing nucleotide triphosphate hydrolases"/>
    <property type="match status" value="1"/>
</dbReference>
<dbReference type="GO" id="GO:0005525">
    <property type="term" value="F:GTP binding"/>
    <property type="evidence" value="ECO:0007669"/>
    <property type="project" value="UniProtKB-KW"/>
</dbReference>
<evidence type="ECO:0000256" key="3">
    <source>
        <dbReference type="ARBA" id="ARBA00022618"/>
    </source>
</evidence>
<dbReference type="AlphaFoldDB" id="U6GDA9"/>
<evidence type="ECO:0000313" key="13">
    <source>
        <dbReference type="Proteomes" id="UP000018050"/>
    </source>
</evidence>
<keyword evidence="8" id="KW-0717">Septation</keyword>
<evidence type="ECO:0000256" key="10">
    <source>
        <dbReference type="SAM" id="MobiDB-lite"/>
    </source>
</evidence>
<evidence type="ECO:0000256" key="4">
    <source>
        <dbReference type="ARBA" id="ARBA00022723"/>
    </source>
</evidence>
<keyword evidence="7" id="KW-0342">GTP-binding</keyword>
<dbReference type="PROSITE" id="PS51706">
    <property type="entry name" value="G_ENGB"/>
    <property type="match status" value="1"/>
</dbReference>
<evidence type="ECO:0000256" key="8">
    <source>
        <dbReference type="ARBA" id="ARBA00023210"/>
    </source>
</evidence>
<reference evidence="12" key="2">
    <citation type="submission" date="2013-10" db="EMBL/GenBank/DDBJ databases">
        <authorList>
            <person name="Aslett M."/>
        </authorList>
    </citation>
    <scope>NUCLEOTIDE SEQUENCE</scope>
    <source>
        <strain evidence="12">Houghton</strain>
    </source>
</reference>
<feature type="region of interest" description="Disordered" evidence="10">
    <location>
        <begin position="413"/>
        <end position="432"/>
    </location>
</feature>
<evidence type="ECO:0000256" key="9">
    <source>
        <dbReference type="ARBA" id="ARBA00023306"/>
    </source>
</evidence>
<dbReference type="Proteomes" id="UP000018050">
    <property type="component" value="Unassembled WGS sequence"/>
</dbReference>
<keyword evidence="5" id="KW-0547">Nucleotide-binding</keyword>
<evidence type="ECO:0000256" key="6">
    <source>
        <dbReference type="ARBA" id="ARBA00022842"/>
    </source>
</evidence>
<feature type="region of interest" description="Disordered" evidence="10">
    <location>
        <begin position="842"/>
        <end position="873"/>
    </location>
</feature>
<feature type="region of interest" description="Disordered" evidence="10">
    <location>
        <begin position="1130"/>
        <end position="1155"/>
    </location>
</feature>
<dbReference type="GeneID" id="25268181"/>
<proteinExistence type="inferred from homology"/>
<feature type="region of interest" description="Disordered" evidence="10">
    <location>
        <begin position="946"/>
        <end position="980"/>
    </location>
</feature>
<dbReference type="HAMAP" id="MF_00321">
    <property type="entry name" value="GTPase_EngB"/>
    <property type="match status" value="1"/>
</dbReference>
<dbReference type="EMBL" id="HG670841">
    <property type="protein sequence ID" value="CDI78256.1"/>
    <property type="molecule type" value="Genomic_DNA"/>
</dbReference>
<evidence type="ECO:0000256" key="5">
    <source>
        <dbReference type="ARBA" id="ARBA00022741"/>
    </source>
</evidence>
<evidence type="ECO:0000259" key="11">
    <source>
        <dbReference type="PROSITE" id="PS51706"/>
    </source>
</evidence>
<feature type="compositionally biased region" description="Polar residues" evidence="10">
    <location>
        <begin position="958"/>
        <end position="969"/>
    </location>
</feature>
<evidence type="ECO:0000256" key="7">
    <source>
        <dbReference type="ARBA" id="ARBA00023134"/>
    </source>
</evidence>
<keyword evidence="6" id="KW-0460">Magnesium</keyword>
<feature type="compositionally biased region" description="Basic and acidic residues" evidence="10">
    <location>
        <begin position="609"/>
        <end position="625"/>
    </location>
</feature>
<feature type="domain" description="EngB-type G" evidence="11">
    <location>
        <begin position="131"/>
        <end position="318"/>
    </location>
</feature>
<accession>U6GDA9</accession>
<dbReference type="GO" id="GO:0051301">
    <property type="term" value="P:cell division"/>
    <property type="evidence" value="ECO:0007669"/>
    <property type="project" value="UniProtKB-KW"/>
</dbReference>
<dbReference type="InterPro" id="IPR030393">
    <property type="entry name" value="G_ENGB_dom"/>
</dbReference>
<keyword evidence="13" id="KW-1185">Reference proteome</keyword>
<dbReference type="PANTHER" id="PTHR11649:SF13">
    <property type="entry name" value="ENGB-TYPE G DOMAIN-CONTAINING PROTEIN"/>
    <property type="match status" value="1"/>
</dbReference>
<dbReference type="GO" id="GO:0046872">
    <property type="term" value="F:metal ion binding"/>
    <property type="evidence" value="ECO:0007669"/>
    <property type="project" value="UniProtKB-KW"/>
</dbReference>
<feature type="region of interest" description="Disordered" evidence="10">
    <location>
        <begin position="590"/>
        <end position="633"/>
    </location>
</feature>
<reference evidence="12" key="1">
    <citation type="submission" date="2013-10" db="EMBL/GenBank/DDBJ databases">
        <title>Genomic analysis of the causative agents of coccidiosis in chickens.</title>
        <authorList>
            <person name="Reid A.J."/>
            <person name="Blake D."/>
            <person name="Billington K."/>
            <person name="Browne H."/>
            <person name="Dunn M."/>
            <person name="Hung S."/>
            <person name="Kawahara F."/>
            <person name="Miranda-Saavedra D."/>
            <person name="Mourier T."/>
            <person name="Nagra H."/>
            <person name="Otto T.D."/>
            <person name="Rawlings N."/>
            <person name="Sanchez A."/>
            <person name="Sanders M."/>
            <person name="Subramaniam C."/>
            <person name="Tay Y."/>
            <person name="Dear P."/>
            <person name="Doerig C."/>
            <person name="Gruber A."/>
            <person name="Parkinson J."/>
            <person name="Shirley M."/>
            <person name="Wan K.L."/>
            <person name="Berriman M."/>
            <person name="Tomley F."/>
            <person name="Pain A."/>
        </authorList>
    </citation>
    <scope>NUCLEOTIDE SEQUENCE</scope>
    <source>
        <strain evidence="12">Houghton</strain>
    </source>
</reference>
<name>U6GDA9_EIMAC</name>
<dbReference type="OMA" id="RLQWTEM"/>
<keyword evidence="9" id="KW-0131">Cell cycle</keyword>
<protein>
    <submittedName>
        <fullName evidence="12">GTP-binding conserved hypothetical domain-containing protein, putative</fullName>
    </submittedName>
</protein>
<evidence type="ECO:0000256" key="1">
    <source>
        <dbReference type="ARBA" id="ARBA00001946"/>
    </source>
</evidence>
<dbReference type="InterPro" id="IPR019987">
    <property type="entry name" value="GTP-bd_ribosome_bio_YsxC"/>
</dbReference>
<dbReference type="InterPro" id="IPR027417">
    <property type="entry name" value="P-loop_NTPase"/>
</dbReference>
<dbReference type="RefSeq" id="XP_013251525.1">
    <property type="nucleotide sequence ID" value="XM_013396071.1"/>
</dbReference>
<dbReference type="SUPFAM" id="SSF52540">
    <property type="entry name" value="P-loop containing nucleoside triphosphate hydrolases"/>
    <property type="match status" value="1"/>
</dbReference>
<dbReference type="Pfam" id="PF01926">
    <property type="entry name" value="MMR_HSR1"/>
    <property type="match status" value="1"/>
</dbReference>
<evidence type="ECO:0000313" key="12">
    <source>
        <dbReference type="EMBL" id="CDI78256.1"/>
    </source>
</evidence>
<keyword evidence="3" id="KW-0132">Cell division</keyword>
<evidence type="ECO:0000256" key="2">
    <source>
        <dbReference type="ARBA" id="ARBA00009638"/>
    </source>
</evidence>
<comment type="similarity">
    <text evidence="2">Belongs to the TRAFAC class TrmE-Era-EngA-EngB-Septin-like GTPase superfamily. EngB GTPase family.</text>
</comment>
<dbReference type="NCBIfam" id="TIGR03598">
    <property type="entry name" value="GTPase_YsxC"/>
    <property type="match status" value="1"/>
</dbReference>
<dbReference type="CDD" id="cd01876">
    <property type="entry name" value="YihA_EngB"/>
    <property type="match status" value="1"/>
</dbReference>
<dbReference type="VEuPathDB" id="ToxoDB:EAH_00001110"/>
<dbReference type="OrthoDB" id="391988at2759"/>
<organism evidence="12 13">
    <name type="scientific">Eimeria acervulina</name>
    <name type="common">Coccidian parasite</name>
    <dbReference type="NCBI Taxonomy" id="5801"/>
    <lineage>
        <taxon>Eukaryota</taxon>
        <taxon>Sar</taxon>
        <taxon>Alveolata</taxon>
        <taxon>Apicomplexa</taxon>
        <taxon>Conoidasida</taxon>
        <taxon>Coccidia</taxon>
        <taxon>Eucoccidiorida</taxon>
        <taxon>Eimeriorina</taxon>
        <taxon>Eimeriidae</taxon>
        <taxon>Eimeria</taxon>
    </lineage>
</organism>
<feature type="region of interest" description="Disordered" evidence="10">
    <location>
        <begin position="725"/>
        <end position="753"/>
    </location>
</feature>